<name>A0ACB9K412_9ASTR</name>
<dbReference type="Proteomes" id="UP001056120">
    <property type="component" value="Linkage Group LG01"/>
</dbReference>
<evidence type="ECO:0000313" key="1">
    <source>
        <dbReference type="EMBL" id="KAI3826961.1"/>
    </source>
</evidence>
<organism evidence="1 2">
    <name type="scientific">Smallanthus sonchifolius</name>
    <dbReference type="NCBI Taxonomy" id="185202"/>
    <lineage>
        <taxon>Eukaryota</taxon>
        <taxon>Viridiplantae</taxon>
        <taxon>Streptophyta</taxon>
        <taxon>Embryophyta</taxon>
        <taxon>Tracheophyta</taxon>
        <taxon>Spermatophyta</taxon>
        <taxon>Magnoliopsida</taxon>
        <taxon>eudicotyledons</taxon>
        <taxon>Gunneridae</taxon>
        <taxon>Pentapetalae</taxon>
        <taxon>asterids</taxon>
        <taxon>campanulids</taxon>
        <taxon>Asterales</taxon>
        <taxon>Asteraceae</taxon>
        <taxon>Asteroideae</taxon>
        <taxon>Heliantheae alliance</taxon>
        <taxon>Millerieae</taxon>
        <taxon>Smallanthus</taxon>
    </lineage>
</organism>
<reference evidence="2" key="1">
    <citation type="journal article" date="2022" name="Mol. Ecol. Resour.">
        <title>The genomes of chicory, endive, great burdock and yacon provide insights into Asteraceae palaeo-polyploidization history and plant inulin production.</title>
        <authorList>
            <person name="Fan W."/>
            <person name="Wang S."/>
            <person name="Wang H."/>
            <person name="Wang A."/>
            <person name="Jiang F."/>
            <person name="Liu H."/>
            <person name="Zhao H."/>
            <person name="Xu D."/>
            <person name="Zhang Y."/>
        </authorList>
    </citation>
    <scope>NUCLEOTIDE SEQUENCE [LARGE SCALE GENOMIC DNA]</scope>
    <source>
        <strain evidence="2">cv. Yunnan</strain>
    </source>
</reference>
<reference evidence="1 2" key="2">
    <citation type="journal article" date="2022" name="Mol. Ecol. Resour.">
        <title>The genomes of chicory, endive, great burdock and yacon provide insights into Asteraceae paleo-polyploidization history and plant inulin production.</title>
        <authorList>
            <person name="Fan W."/>
            <person name="Wang S."/>
            <person name="Wang H."/>
            <person name="Wang A."/>
            <person name="Jiang F."/>
            <person name="Liu H."/>
            <person name="Zhao H."/>
            <person name="Xu D."/>
            <person name="Zhang Y."/>
        </authorList>
    </citation>
    <scope>NUCLEOTIDE SEQUENCE [LARGE SCALE GENOMIC DNA]</scope>
    <source>
        <strain evidence="2">cv. Yunnan</strain>
        <tissue evidence="1">Leaves</tissue>
    </source>
</reference>
<protein>
    <submittedName>
        <fullName evidence="1">Uncharacterized protein</fullName>
    </submittedName>
</protein>
<dbReference type="EMBL" id="CM042018">
    <property type="protein sequence ID" value="KAI3826961.1"/>
    <property type="molecule type" value="Genomic_DNA"/>
</dbReference>
<keyword evidence="2" id="KW-1185">Reference proteome</keyword>
<proteinExistence type="predicted"/>
<sequence length="251" mass="28331">MKVRLQLFSLNPTINVTGVETLIGSISDYLNMFEEDPNFESNAIRDFNSAFNNMFDYYLRKYGGSGDPSNIRESMGSGSSSSSSRNPMLNLFNTLRNENTKRARGSTPSSELGRYQATDFISTLRSEEFENFDILSWWQGRECQYPILAAMARDLLTVQASTVASESAFSLSGRVLSIRRTRLTPESMEMCICLKDHLDAAERVQHVAKLEGELDIEQEIHEFEVEQGAANPLSDEEQAYDEAQRISSEED</sequence>
<evidence type="ECO:0000313" key="2">
    <source>
        <dbReference type="Proteomes" id="UP001056120"/>
    </source>
</evidence>
<comment type="caution">
    <text evidence="1">The sequence shown here is derived from an EMBL/GenBank/DDBJ whole genome shotgun (WGS) entry which is preliminary data.</text>
</comment>
<gene>
    <name evidence="1" type="ORF">L1987_01021</name>
</gene>
<accession>A0ACB9K412</accession>